<evidence type="ECO:0000313" key="3">
    <source>
        <dbReference type="Proteomes" id="UP000287352"/>
    </source>
</evidence>
<dbReference type="Proteomes" id="UP000287352">
    <property type="component" value="Unassembled WGS sequence"/>
</dbReference>
<dbReference type="GO" id="GO:0016787">
    <property type="term" value="F:hydrolase activity"/>
    <property type="evidence" value="ECO:0007669"/>
    <property type="project" value="UniProtKB-KW"/>
</dbReference>
<protein>
    <submittedName>
        <fullName evidence="2">Hydrolase</fullName>
    </submittedName>
</protein>
<dbReference type="Gene3D" id="1.10.4080.10">
    <property type="entry name" value="ADP-ribosylation/Crystallin J1"/>
    <property type="match status" value="1"/>
</dbReference>
<dbReference type="GO" id="GO:0046872">
    <property type="term" value="F:metal ion binding"/>
    <property type="evidence" value="ECO:0007669"/>
    <property type="project" value="UniProtKB-KW"/>
</dbReference>
<sequence length="320" mass="35124">MNVALANYLEKNKDFFMVMHSLPLERARLALEGLSVGDAFGERFFLPQEQFDIQIQTRQLPPPIWRYSDDTQMALSVLWVLQQHGQIKQAQLAASFAEHFDPSRGYGPGAQRLLRSIREGQNWQEASSNMFEGQGSHGNGAAMRVAPIGAYFADDLERVIFEAARSAEITHAHPEGIAGGIAVAVASAQAWRLMQSGERPTRSAFIERVVPFVPVGKVKARLLWASQIAEATPVETVAKMLGNGIQISAADTVPFALWCAGEHLDNYEEALWLTAQGGGDVDTTCAIVGGIVALYSGRTGIPPFWLQAREALPDWPFTFQ</sequence>
<feature type="binding site" evidence="1">
    <location>
        <position position="280"/>
    </location>
    <ligand>
        <name>Mg(2+)</name>
        <dbReference type="ChEBI" id="CHEBI:18420"/>
        <label>1</label>
    </ligand>
</feature>
<gene>
    <name evidence="2" type="ORF">KTT_30220</name>
</gene>
<keyword evidence="1" id="KW-0479">Metal-binding</keyword>
<proteinExistence type="predicted"/>
<feature type="binding site" evidence="1">
    <location>
        <position position="282"/>
    </location>
    <ligand>
        <name>Mg(2+)</name>
        <dbReference type="ChEBI" id="CHEBI:18420"/>
        <label>1</label>
    </ligand>
</feature>
<comment type="cofactor">
    <cofactor evidence="1">
        <name>Mg(2+)</name>
        <dbReference type="ChEBI" id="CHEBI:18420"/>
    </cofactor>
    <text evidence="1">Binds 2 magnesium ions per subunit.</text>
</comment>
<dbReference type="PANTHER" id="PTHR16222">
    <property type="entry name" value="ADP-RIBOSYLGLYCOHYDROLASE"/>
    <property type="match status" value="1"/>
</dbReference>
<dbReference type="PANTHER" id="PTHR16222:SF12">
    <property type="entry name" value="ADP-RIBOSYLGLYCOHYDROLASE-RELATED"/>
    <property type="match status" value="1"/>
</dbReference>
<accession>A0A402A1Y6</accession>
<dbReference type="SUPFAM" id="SSF101478">
    <property type="entry name" value="ADP-ribosylglycohydrolase"/>
    <property type="match status" value="1"/>
</dbReference>
<feature type="binding site" evidence="1">
    <location>
        <position position="69"/>
    </location>
    <ligand>
        <name>Mg(2+)</name>
        <dbReference type="ChEBI" id="CHEBI:18420"/>
        <label>1</label>
    </ligand>
</feature>
<reference evidence="3" key="1">
    <citation type="submission" date="2018-12" db="EMBL/GenBank/DDBJ databases">
        <title>Tengunoibacter tsumagoiensis gen. nov., sp. nov., Dictyobacter kobayashii sp. nov., D. alpinus sp. nov., and D. joshuensis sp. nov. and description of Dictyobacteraceae fam. nov. within the order Ktedonobacterales isolated from Tengu-no-mugimeshi.</title>
        <authorList>
            <person name="Wang C.M."/>
            <person name="Zheng Y."/>
            <person name="Sakai Y."/>
            <person name="Toyoda A."/>
            <person name="Minakuchi Y."/>
            <person name="Abe K."/>
            <person name="Yokota A."/>
            <person name="Yabe S."/>
        </authorList>
    </citation>
    <scope>NUCLEOTIDE SEQUENCE [LARGE SCALE GENOMIC DNA]</scope>
    <source>
        <strain evidence="3">Uno3</strain>
    </source>
</reference>
<dbReference type="AlphaFoldDB" id="A0A402A1Y6"/>
<dbReference type="EMBL" id="BIFR01000001">
    <property type="protein sequence ID" value="GCE13163.1"/>
    <property type="molecule type" value="Genomic_DNA"/>
</dbReference>
<keyword evidence="1" id="KW-0460">Magnesium</keyword>
<dbReference type="InterPro" id="IPR050792">
    <property type="entry name" value="ADP-ribosylglycohydrolase"/>
</dbReference>
<keyword evidence="3" id="KW-1185">Reference proteome</keyword>
<comment type="caution">
    <text evidence="2">The sequence shown here is derived from an EMBL/GenBank/DDBJ whole genome shotgun (WGS) entry which is preliminary data.</text>
</comment>
<evidence type="ECO:0000256" key="1">
    <source>
        <dbReference type="PIRSR" id="PIRSR605502-1"/>
    </source>
</evidence>
<dbReference type="InterPro" id="IPR005502">
    <property type="entry name" value="Ribosyl_crysJ1"/>
</dbReference>
<keyword evidence="2" id="KW-0378">Hydrolase</keyword>
<dbReference type="Pfam" id="PF03747">
    <property type="entry name" value="ADP_ribosyl_GH"/>
    <property type="match status" value="1"/>
</dbReference>
<evidence type="ECO:0000313" key="2">
    <source>
        <dbReference type="EMBL" id="GCE13163.1"/>
    </source>
</evidence>
<dbReference type="InterPro" id="IPR036705">
    <property type="entry name" value="Ribosyl_crysJ1_sf"/>
</dbReference>
<feature type="binding site" evidence="1">
    <location>
        <position position="70"/>
    </location>
    <ligand>
        <name>Mg(2+)</name>
        <dbReference type="ChEBI" id="CHEBI:18420"/>
        <label>1</label>
    </ligand>
</feature>
<feature type="binding site" evidence="1">
    <location>
        <position position="68"/>
    </location>
    <ligand>
        <name>Mg(2+)</name>
        <dbReference type="ChEBI" id="CHEBI:18420"/>
        <label>1</label>
    </ligand>
</feature>
<feature type="binding site" evidence="1">
    <location>
        <position position="283"/>
    </location>
    <ligand>
        <name>Mg(2+)</name>
        <dbReference type="ChEBI" id="CHEBI:18420"/>
        <label>1</label>
    </ligand>
</feature>
<organism evidence="2 3">
    <name type="scientific">Tengunoibacter tsumagoiensis</name>
    <dbReference type="NCBI Taxonomy" id="2014871"/>
    <lineage>
        <taxon>Bacteria</taxon>
        <taxon>Bacillati</taxon>
        <taxon>Chloroflexota</taxon>
        <taxon>Ktedonobacteria</taxon>
        <taxon>Ktedonobacterales</taxon>
        <taxon>Dictyobacteraceae</taxon>
        <taxon>Tengunoibacter</taxon>
    </lineage>
</organism>
<name>A0A402A1Y6_9CHLR</name>